<protein>
    <recommendedName>
        <fullName evidence="9">Methylated-DNA--protein-cysteine methyltransferase</fullName>
        <ecNumber evidence="9">2.1.1.63</ecNumber>
    </recommendedName>
    <alternativeName>
        <fullName evidence="9">6-O-methylguanine-DNA methyltransferase</fullName>
        <shortName evidence="9">MGMT</shortName>
    </alternativeName>
    <alternativeName>
        <fullName evidence="9">O-6-methylguanine-DNA-alkyltransferase</fullName>
    </alternativeName>
</protein>
<gene>
    <name evidence="12" type="ORF">C6Y28_11005</name>
</gene>
<feature type="domain" description="Methylguanine DNA methyltransferase ribonuclease-like" evidence="11">
    <location>
        <begin position="3"/>
        <end position="75"/>
    </location>
</feature>
<dbReference type="GO" id="GO:0003908">
    <property type="term" value="F:methylated-DNA-[protein]-cysteine S-methyltransferase activity"/>
    <property type="evidence" value="ECO:0007669"/>
    <property type="project" value="UniProtKB-UniRule"/>
</dbReference>
<dbReference type="InterPro" id="IPR036217">
    <property type="entry name" value="MethylDNA_cys_MeTrfase_DNAb"/>
</dbReference>
<evidence type="ECO:0000259" key="11">
    <source>
        <dbReference type="Pfam" id="PF02870"/>
    </source>
</evidence>
<evidence type="ECO:0000256" key="8">
    <source>
        <dbReference type="ARBA" id="ARBA00049348"/>
    </source>
</evidence>
<comment type="subcellular location">
    <subcellularLocation>
        <location evidence="9">Cytoplasm</location>
    </subcellularLocation>
</comment>
<dbReference type="NCBIfam" id="TIGR00589">
    <property type="entry name" value="ogt"/>
    <property type="match status" value="1"/>
</dbReference>
<dbReference type="InterPro" id="IPR008332">
    <property type="entry name" value="MethylG_MeTrfase_N"/>
</dbReference>
<dbReference type="CDD" id="cd06445">
    <property type="entry name" value="ATase"/>
    <property type="match status" value="1"/>
</dbReference>
<keyword evidence="3 9" id="KW-0963">Cytoplasm</keyword>
<dbReference type="RefSeq" id="WP_027894555.1">
    <property type="nucleotide sequence ID" value="NZ_CP027569.1"/>
</dbReference>
<keyword evidence="4 9" id="KW-0489">Methyltransferase</keyword>
<evidence type="ECO:0000256" key="7">
    <source>
        <dbReference type="ARBA" id="ARBA00023204"/>
    </source>
</evidence>
<evidence type="ECO:0000256" key="1">
    <source>
        <dbReference type="ARBA" id="ARBA00001286"/>
    </source>
</evidence>
<reference evidence="12 13" key="1">
    <citation type="journal article" date="2018" name="Genome Announc.">
        <title>Complete genomes of two Megasphaera elsdenii strains, NCIMB 702410 and ATCC 25940.</title>
        <authorList>
            <person name="Hatmaker E.A."/>
            <person name="O'Dell K."/>
            <person name="Riley L.A."/>
            <person name="Klingeman D.M."/>
            <person name="Guss A.M."/>
        </authorList>
    </citation>
    <scope>NUCLEOTIDE SEQUENCE [LARGE SCALE GENOMIC DNA]</scope>
    <source>
        <strain evidence="12 13">NCIMB702410</strain>
    </source>
</reference>
<comment type="function">
    <text evidence="9">Involved in the cellular defense against the biological effects of O6-methylguanine (O6-MeG) and O4-methylthymine (O4-MeT) in DNA. Repairs the methylated nucleobase in DNA by stoichiometrically transferring the methyl group to a cysteine residue in the enzyme. This is a suicide reaction: the enzyme is irreversibly inactivated.</text>
</comment>
<comment type="miscellaneous">
    <text evidence="9">This enzyme catalyzes only one turnover and therefore is not strictly catalytic. According to one definition, an enzyme is a biocatalyst that acts repeatedly and over many reaction cycles.</text>
</comment>
<dbReference type="GO" id="GO:0005737">
    <property type="term" value="C:cytoplasm"/>
    <property type="evidence" value="ECO:0007669"/>
    <property type="project" value="UniProtKB-SubCell"/>
</dbReference>
<dbReference type="PANTHER" id="PTHR10815">
    <property type="entry name" value="METHYLATED-DNA--PROTEIN-CYSTEINE METHYLTRANSFERASE"/>
    <property type="match status" value="1"/>
</dbReference>
<comment type="catalytic activity">
    <reaction evidence="1 9">
        <text>a 4-O-methyl-thymidine in DNA + L-cysteinyl-[protein] = a thymidine in DNA + S-methyl-L-cysteinyl-[protein]</text>
        <dbReference type="Rhea" id="RHEA:53428"/>
        <dbReference type="Rhea" id="RHEA-COMP:10131"/>
        <dbReference type="Rhea" id="RHEA-COMP:10132"/>
        <dbReference type="Rhea" id="RHEA-COMP:13555"/>
        <dbReference type="Rhea" id="RHEA-COMP:13556"/>
        <dbReference type="ChEBI" id="CHEBI:29950"/>
        <dbReference type="ChEBI" id="CHEBI:82612"/>
        <dbReference type="ChEBI" id="CHEBI:137386"/>
        <dbReference type="ChEBI" id="CHEBI:137387"/>
        <dbReference type="EC" id="2.1.1.63"/>
    </reaction>
</comment>
<dbReference type="InterPro" id="IPR036388">
    <property type="entry name" value="WH-like_DNA-bd_sf"/>
</dbReference>
<sequence length="168" mass="18370">MYYKMIYESPLGPMILAASDTALVGAWFDGQKYCYGSLQGEVMRDEETPILRKAARWLDDYFAGRMPAIMTLPLAPQGSDFRRLVWYLLCQIPYGQTTTYGDLAKQIEERTGKAMSAQAIGGAVGHNPISIIIPCHRVLGANGRATGYAGGIDKKIALLHLEGIAVKA</sequence>
<dbReference type="InterPro" id="IPR001497">
    <property type="entry name" value="MethylDNA_cys_MeTrfase_AS"/>
</dbReference>
<evidence type="ECO:0000256" key="4">
    <source>
        <dbReference type="ARBA" id="ARBA00022603"/>
    </source>
</evidence>
<evidence type="ECO:0000256" key="6">
    <source>
        <dbReference type="ARBA" id="ARBA00022763"/>
    </source>
</evidence>
<evidence type="ECO:0000259" key="10">
    <source>
        <dbReference type="Pfam" id="PF01035"/>
    </source>
</evidence>
<dbReference type="PROSITE" id="PS00374">
    <property type="entry name" value="MGMT"/>
    <property type="match status" value="1"/>
</dbReference>
<dbReference type="InterPro" id="IPR023546">
    <property type="entry name" value="MGMT"/>
</dbReference>
<evidence type="ECO:0000256" key="9">
    <source>
        <dbReference type="HAMAP-Rule" id="MF_00772"/>
    </source>
</evidence>
<feature type="domain" description="Methylated-DNA-[protein]-cysteine S-methyltransferase DNA binding" evidence="10">
    <location>
        <begin position="80"/>
        <end position="164"/>
    </location>
</feature>
<dbReference type="InterPro" id="IPR014048">
    <property type="entry name" value="MethylDNA_cys_MeTrfase_DNA-bd"/>
</dbReference>
<dbReference type="AlphaFoldDB" id="A0A2S0M9H7"/>
<dbReference type="FunFam" id="1.10.10.10:FF:000214">
    <property type="entry name" value="Methylated-DNA--protein-cysteine methyltransferase"/>
    <property type="match status" value="1"/>
</dbReference>
<keyword evidence="5 9" id="KW-0808">Transferase</keyword>
<feature type="active site" description="Nucleophile; methyl group acceptor" evidence="9">
    <location>
        <position position="135"/>
    </location>
</feature>
<dbReference type="Proteomes" id="UP000238358">
    <property type="component" value="Chromosome"/>
</dbReference>
<evidence type="ECO:0000313" key="12">
    <source>
        <dbReference type="EMBL" id="AVO28115.1"/>
    </source>
</evidence>
<dbReference type="SUPFAM" id="SSF46767">
    <property type="entry name" value="Methylated DNA-protein cysteine methyltransferase, C-terminal domain"/>
    <property type="match status" value="1"/>
</dbReference>
<keyword evidence="7 9" id="KW-0234">DNA repair</keyword>
<evidence type="ECO:0000256" key="2">
    <source>
        <dbReference type="ARBA" id="ARBA00008711"/>
    </source>
</evidence>
<dbReference type="EMBL" id="CP027569">
    <property type="protein sequence ID" value="AVO28115.1"/>
    <property type="molecule type" value="Genomic_DNA"/>
</dbReference>
<evidence type="ECO:0000256" key="3">
    <source>
        <dbReference type="ARBA" id="ARBA00022490"/>
    </source>
</evidence>
<dbReference type="PANTHER" id="PTHR10815:SF5">
    <property type="entry name" value="METHYLATED-DNA--PROTEIN-CYSTEINE METHYLTRANSFERASE"/>
    <property type="match status" value="1"/>
</dbReference>
<keyword evidence="6 9" id="KW-0227">DNA damage</keyword>
<dbReference type="Pfam" id="PF01035">
    <property type="entry name" value="DNA_binding_1"/>
    <property type="match status" value="1"/>
</dbReference>
<dbReference type="OrthoDB" id="9802228at2"/>
<organism evidence="12 13">
    <name type="scientific">Megasphaera elsdenii</name>
    <dbReference type="NCBI Taxonomy" id="907"/>
    <lineage>
        <taxon>Bacteria</taxon>
        <taxon>Bacillati</taxon>
        <taxon>Bacillota</taxon>
        <taxon>Negativicutes</taxon>
        <taxon>Veillonellales</taxon>
        <taxon>Veillonellaceae</taxon>
        <taxon>Megasphaera</taxon>
    </lineage>
</organism>
<dbReference type="GO" id="GO:0032259">
    <property type="term" value="P:methylation"/>
    <property type="evidence" value="ECO:0007669"/>
    <property type="project" value="UniProtKB-KW"/>
</dbReference>
<dbReference type="SUPFAM" id="SSF53155">
    <property type="entry name" value="Methylated DNA-protein cysteine methyltransferase domain"/>
    <property type="match status" value="1"/>
</dbReference>
<dbReference type="Gene3D" id="3.30.160.70">
    <property type="entry name" value="Methylated DNA-protein cysteine methyltransferase domain"/>
    <property type="match status" value="1"/>
</dbReference>
<name>A0A2S0M9H7_MEGEL</name>
<accession>A0A2S0M9H7</accession>
<dbReference type="GO" id="GO:0006307">
    <property type="term" value="P:DNA alkylation repair"/>
    <property type="evidence" value="ECO:0007669"/>
    <property type="project" value="UniProtKB-UniRule"/>
</dbReference>
<evidence type="ECO:0000256" key="5">
    <source>
        <dbReference type="ARBA" id="ARBA00022679"/>
    </source>
</evidence>
<dbReference type="HAMAP" id="MF_00772">
    <property type="entry name" value="OGT"/>
    <property type="match status" value="1"/>
</dbReference>
<dbReference type="Pfam" id="PF02870">
    <property type="entry name" value="Methyltransf_1N"/>
    <property type="match status" value="1"/>
</dbReference>
<dbReference type="EC" id="2.1.1.63" evidence="9"/>
<evidence type="ECO:0000313" key="13">
    <source>
        <dbReference type="Proteomes" id="UP000238358"/>
    </source>
</evidence>
<comment type="catalytic activity">
    <reaction evidence="8 9">
        <text>a 6-O-methyl-2'-deoxyguanosine in DNA + L-cysteinyl-[protein] = S-methyl-L-cysteinyl-[protein] + a 2'-deoxyguanosine in DNA</text>
        <dbReference type="Rhea" id="RHEA:24000"/>
        <dbReference type="Rhea" id="RHEA-COMP:10131"/>
        <dbReference type="Rhea" id="RHEA-COMP:10132"/>
        <dbReference type="Rhea" id="RHEA-COMP:11367"/>
        <dbReference type="Rhea" id="RHEA-COMP:11368"/>
        <dbReference type="ChEBI" id="CHEBI:29950"/>
        <dbReference type="ChEBI" id="CHEBI:82612"/>
        <dbReference type="ChEBI" id="CHEBI:85445"/>
        <dbReference type="ChEBI" id="CHEBI:85448"/>
        <dbReference type="EC" id="2.1.1.63"/>
    </reaction>
</comment>
<comment type="similarity">
    <text evidence="2 9">Belongs to the MGMT family.</text>
</comment>
<dbReference type="InterPro" id="IPR036631">
    <property type="entry name" value="MGMT_N_sf"/>
</dbReference>
<dbReference type="Gene3D" id="1.10.10.10">
    <property type="entry name" value="Winged helix-like DNA-binding domain superfamily/Winged helix DNA-binding domain"/>
    <property type="match status" value="1"/>
</dbReference>
<proteinExistence type="inferred from homology"/>